<organism evidence="1 2">
    <name type="scientific">Arenicella chitinivorans</name>
    <dbReference type="NCBI Taxonomy" id="1329800"/>
    <lineage>
        <taxon>Bacteria</taxon>
        <taxon>Pseudomonadati</taxon>
        <taxon>Pseudomonadota</taxon>
        <taxon>Gammaproteobacteria</taxon>
        <taxon>Arenicellales</taxon>
        <taxon>Arenicellaceae</taxon>
        <taxon>Arenicella</taxon>
    </lineage>
</organism>
<proteinExistence type="predicted"/>
<dbReference type="AlphaFoldDB" id="A0A918VMV6"/>
<comment type="caution">
    <text evidence="1">The sequence shown here is derived from an EMBL/GenBank/DDBJ whole genome shotgun (WGS) entry which is preliminary data.</text>
</comment>
<accession>A0A918VMV6</accession>
<protein>
    <submittedName>
        <fullName evidence="1">Uncharacterized protein</fullName>
    </submittedName>
</protein>
<reference evidence="1" key="1">
    <citation type="journal article" date="2014" name="Int. J. Syst. Evol. Microbiol.">
        <title>Complete genome sequence of Corynebacterium casei LMG S-19264T (=DSM 44701T), isolated from a smear-ripened cheese.</title>
        <authorList>
            <consortium name="US DOE Joint Genome Institute (JGI-PGF)"/>
            <person name="Walter F."/>
            <person name="Albersmeier A."/>
            <person name="Kalinowski J."/>
            <person name="Ruckert C."/>
        </authorList>
    </citation>
    <scope>NUCLEOTIDE SEQUENCE</scope>
    <source>
        <strain evidence="1">KCTC 12711</strain>
    </source>
</reference>
<keyword evidence="2" id="KW-1185">Reference proteome</keyword>
<name>A0A918VMV6_9GAMM</name>
<reference evidence="1" key="2">
    <citation type="submission" date="2020-09" db="EMBL/GenBank/DDBJ databases">
        <authorList>
            <person name="Sun Q."/>
            <person name="Kim S."/>
        </authorList>
    </citation>
    <scope>NUCLEOTIDE SEQUENCE</scope>
    <source>
        <strain evidence="1">KCTC 12711</strain>
    </source>
</reference>
<dbReference type="Proteomes" id="UP000614811">
    <property type="component" value="Unassembled WGS sequence"/>
</dbReference>
<evidence type="ECO:0000313" key="1">
    <source>
        <dbReference type="EMBL" id="GHA10179.1"/>
    </source>
</evidence>
<evidence type="ECO:0000313" key="2">
    <source>
        <dbReference type="Proteomes" id="UP000614811"/>
    </source>
</evidence>
<dbReference type="EMBL" id="BMXA01000003">
    <property type="protein sequence ID" value="GHA10179.1"/>
    <property type="molecule type" value="Genomic_DNA"/>
</dbReference>
<sequence length="99" mass="11919">MRLYKVNKDGITQRLRFTTRKSREAGCHNLMKRARLYRAMQFGFKQCRIYASKDCESDSLMEFKRAKEDENITELIQGYSWYPIGEHERGELIRSWQCD</sequence>
<gene>
    <name evidence="1" type="ORF">GCM10008090_19680</name>
</gene>